<dbReference type="PANTHER" id="PTHR43798">
    <property type="entry name" value="MONOACYLGLYCEROL LIPASE"/>
    <property type="match status" value="1"/>
</dbReference>
<dbReference type="PANTHER" id="PTHR43798:SF33">
    <property type="entry name" value="HYDROLASE, PUTATIVE (AFU_ORTHOLOGUE AFUA_2G14860)-RELATED"/>
    <property type="match status" value="1"/>
</dbReference>
<accession>A0A4P6E925</accession>
<dbReference type="PRINTS" id="PR00111">
    <property type="entry name" value="ABHYDROLASE"/>
</dbReference>
<feature type="domain" description="AB hydrolase-1" evidence="1">
    <location>
        <begin position="29"/>
        <end position="252"/>
    </location>
</feature>
<keyword evidence="3" id="KW-1185">Reference proteome</keyword>
<dbReference type="GO" id="GO:0016787">
    <property type="term" value="F:hydrolase activity"/>
    <property type="evidence" value="ECO:0007669"/>
    <property type="project" value="UniProtKB-KW"/>
</dbReference>
<protein>
    <submittedName>
        <fullName evidence="2">Alpha/beta hydrolase</fullName>
    </submittedName>
</protein>
<dbReference type="KEGG" id="mprt:ET475_00210"/>
<reference evidence="2 3" key="1">
    <citation type="submission" date="2019-01" db="EMBL/GenBank/DDBJ databases">
        <title>Genome sequencing of strain DFW100M-13.</title>
        <authorList>
            <person name="Heo J."/>
            <person name="Kim S.-J."/>
            <person name="Kim J.-S."/>
            <person name="Hong S.-B."/>
            <person name="Kwon S.-W."/>
        </authorList>
    </citation>
    <scope>NUCLEOTIDE SEQUENCE [LARGE SCALE GENOMIC DNA]</scope>
    <source>
        <strain evidence="2 3">DFW100M-13</strain>
    </source>
</reference>
<dbReference type="EMBL" id="CP035494">
    <property type="protein sequence ID" value="QAY58580.1"/>
    <property type="molecule type" value="Genomic_DNA"/>
</dbReference>
<evidence type="ECO:0000259" key="1">
    <source>
        <dbReference type="Pfam" id="PF12697"/>
    </source>
</evidence>
<dbReference type="OrthoDB" id="3249793at2"/>
<dbReference type="GO" id="GO:0016020">
    <property type="term" value="C:membrane"/>
    <property type="evidence" value="ECO:0007669"/>
    <property type="project" value="TreeGrafter"/>
</dbReference>
<dbReference type="SUPFAM" id="SSF53474">
    <property type="entry name" value="alpha/beta-Hydrolases"/>
    <property type="match status" value="1"/>
</dbReference>
<evidence type="ECO:0000313" key="2">
    <source>
        <dbReference type="EMBL" id="QAY58580.1"/>
    </source>
</evidence>
<dbReference type="InterPro" id="IPR000073">
    <property type="entry name" value="AB_hydrolase_1"/>
</dbReference>
<name>A0A4P6E925_9MICO</name>
<sequence length="259" mass="26965">MTTNSTLIITTTDGEIPVTVDDRGSGRAVLLLHGGAGPASVTGFAELLADRAGARVITPTHPGFGGTPRPTALATVAGLARLYAGLLDALDLEEVTVIGNSLGGWIAAELALRHSPRVSRVALVDAVGIESAQHPVADFFALTPAQIAQRSYNDPTKAVIPDPATLPPAAQQIVLGNRDALAVYGGVMMDAALADRLGSIDVPALVVWGEADRIADPDYGRAYAAAIPGARFTLLERTGHVPQLETPELLWDALREFVA</sequence>
<organism evidence="2 3">
    <name type="scientific">Microbacterium protaetiae</name>
    <dbReference type="NCBI Taxonomy" id="2509458"/>
    <lineage>
        <taxon>Bacteria</taxon>
        <taxon>Bacillati</taxon>
        <taxon>Actinomycetota</taxon>
        <taxon>Actinomycetes</taxon>
        <taxon>Micrococcales</taxon>
        <taxon>Microbacteriaceae</taxon>
        <taxon>Microbacterium</taxon>
    </lineage>
</organism>
<gene>
    <name evidence="2" type="ORF">ET475_00210</name>
</gene>
<dbReference type="Pfam" id="PF12697">
    <property type="entry name" value="Abhydrolase_6"/>
    <property type="match status" value="1"/>
</dbReference>
<dbReference type="InterPro" id="IPR029058">
    <property type="entry name" value="AB_hydrolase_fold"/>
</dbReference>
<keyword evidence="2" id="KW-0378">Hydrolase</keyword>
<dbReference type="Gene3D" id="3.40.50.1820">
    <property type="entry name" value="alpha/beta hydrolase"/>
    <property type="match status" value="1"/>
</dbReference>
<dbReference type="Proteomes" id="UP000293995">
    <property type="component" value="Chromosome"/>
</dbReference>
<dbReference type="RefSeq" id="WP_129384912.1">
    <property type="nucleotide sequence ID" value="NZ_CP035494.1"/>
</dbReference>
<dbReference type="AlphaFoldDB" id="A0A4P6E925"/>
<proteinExistence type="predicted"/>
<evidence type="ECO:0000313" key="3">
    <source>
        <dbReference type="Proteomes" id="UP000293995"/>
    </source>
</evidence>
<dbReference type="InterPro" id="IPR050266">
    <property type="entry name" value="AB_hydrolase_sf"/>
</dbReference>